<evidence type="ECO:0000313" key="2">
    <source>
        <dbReference type="EMBL" id="KFK22211.1"/>
    </source>
</evidence>
<feature type="compositionally biased region" description="Polar residues" evidence="1">
    <location>
        <begin position="130"/>
        <end position="140"/>
    </location>
</feature>
<dbReference type="eggNOG" id="KOG2058">
    <property type="taxonomic scope" value="Eukaryota"/>
</dbReference>
<feature type="region of interest" description="Disordered" evidence="1">
    <location>
        <begin position="81"/>
        <end position="144"/>
    </location>
</feature>
<protein>
    <submittedName>
        <fullName evidence="2">Uncharacterized protein</fullName>
    </submittedName>
</protein>
<dbReference type="EMBL" id="KL991279">
    <property type="protein sequence ID" value="KFK22211.1"/>
    <property type="molecule type" value="Genomic_DNA"/>
</dbReference>
<keyword evidence="3" id="KW-1185">Reference proteome</keyword>
<proteinExistence type="predicted"/>
<organism evidence="2 3">
    <name type="scientific">Arabis alpina</name>
    <name type="common">Alpine rock-cress</name>
    <dbReference type="NCBI Taxonomy" id="50452"/>
    <lineage>
        <taxon>Eukaryota</taxon>
        <taxon>Viridiplantae</taxon>
        <taxon>Streptophyta</taxon>
        <taxon>Embryophyta</taxon>
        <taxon>Tracheophyta</taxon>
        <taxon>Spermatophyta</taxon>
        <taxon>Magnoliopsida</taxon>
        <taxon>eudicotyledons</taxon>
        <taxon>Gunneridae</taxon>
        <taxon>Pentapetalae</taxon>
        <taxon>rosids</taxon>
        <taxon>malvids</taxon>
        <taxon>Brassicales</taxon>
        <taxon>Brassicaceae</taxon>
        <taxon>Arabideae</taxon>
        <taxon>Arabis</taxon>
    </lineage>
</organism>
<dbReference type="Gramene" id="KFK22211">
    <property type="protein sequence ID" value="KFK22211"/>
    <property type="gene ID" value="AALP_AAs50665U000800"/>
</dbReference>
<evidence type="ECO:0000256" key="1">
    <source>
        <dbReference type="SAM" id="MobiDB-lite"/>
    </source>
</evidence>
<sequence>MTRLIEMMSRWNMVKAKCVRGIMAMKRRMIEGLGSDLTPGIVSEEDEHPDAEKNVRRFQIWTVIRPPLRAVEDLMSVRVNKKGDSSNGEQEAHKLKSSLSTDEANSSNGVYEKDSEDEFYDVERSDPIQDGSSDGTSVSSIYMPLERRTRSTCSRWCTYGSER</sequence>
<dbReference type="Proteomes" id="UP000029120">
    <property type="component" value="Unassembled WGS sequence"/>
</dbReference>
<name>A0A087FX59_ARAAL</name>
<evidence type="ECO:0000313" key="3">
    <source>
        <dbReference type="Proteomes" id="UP000029120"/>
    </source>
</evidence>
<gene>
    <name evidence="2" type="ORF">AALP_AAs50665U000800</name>
</gene>
<reference evidence="3" key="1">
    <citation type="journal article" date="2015" name="Nat. Plants">
        <title>Genome expansion of Arabis alpina linked with retrotransposition and reduced symmetric DNA methylation.</title>
        <authorList>
            <person name="Willing E.M."/>
            <person name="Rawat V."/>
            <person name="Mandakova T."/>
            <person name="Maumus F."/>
            <person name="James G.V."/>
            <person name="Nordstroem K.J."/>
            <person name="Becker C."/>
            <person name="Warthmann N."/>
            <person name="Chica C."/>
            <person name="Szarzynska B."/>
            <person name="Zytnicki M."/>
            <person name="Albani M.C."/>
            <person name="Kiefer C."/>
            <person name="Bergonzi S."/>
            <person name="Castaings L."/>
            <person name="Mateos J.L."/>
            <person name="Berns M.C."/>
            <person name="Bujdoso N."/>
            <person name="Piofczyk T."/>
            <person name="de Lorenzo L."/>
            <person name="Barrero-Sicilia C."/>
            <person name="Mateos I."/>
            <person name="Piednoel M."/>
            <person name="Hagmann J."/>
            <person name="Chen-Min-Tao R."/>
            <person name="Iglesias-Fernandez R."/>
            <person name="Schuster S.C."/>
            <person name="Alonso-Blanco C."/>
            <person name="Roudier F."/>
            <person name="Carbonero P."/>
            <person name="Paz-Ares J."/>
            <person name="Davis S.J."/>
            <person name="Pecinka A."/>
            <person name="Quesneville H."/>
            <person name="Colot V."/>
            <person name="Lysak M.A."/>
            <person name="Weigel D."/>
            <person name="Coupland G."/>
            <person name="Schneeberger K."/>
        </authorList>
    </citation>
    <scope>NUCLEOTIDE SEQUENCE [LARGE SCALE GENOMIC DNA]</scope>
    <source>
        <strain evidence="3">cv. Pajares</strain>
    </source>
</reference>
<dbReference type="OrthoDB" id="17687at2759"/>
<dbReference type="AlphaFoldDB" id="A0A087FX59"/>
<accession>A0A087FX59</accession>
<feature type="compositionally biased region" description="Polar residues" evidence="1">
    <location>
        <begin position="97"/>
        <end position="109"/>
    </location>
</feature>